<feature type="compositionally biased region" description="Basic and acidic residues" evidence="2">
    <location>
        <begin position="71"/>
        <end position="88"/>
    </location>
</feature>
<accession>A0AA85JRI3</accession>
<name>A0AA85JRI3_TRIRE</name>
<protein>
    <submittedName>
        <fullName evidence="4">Uncharacterized protein</fullName>
    </submittedName>
</protein>
<feature type="region of interest" description="Disordered" evidence="2">
    <location>
        <begin position="297"/>
        <end position="347"/>
    </location>
</feature>
<organism evidence="3 4">
    <name type="scientific">Trichobilharzia regenti</name>
    <name type="common">Nasal bird schistosome</name>
    <dbReference type="NCBI Taxonomy" id="157069"/>
    <lineage>
        <taxon>Eukaryota</taxon>
        <taxon>Metazoa</taxon>
        <taxon>Spiralia</taxon>
        <taxon>Lophotrochozoa</taxon>
        <taxon>Platyhelminthes</taxon>
        <taxon>Trematoda</taxon>
        <taxon>Digenea</taxon>
        <taxon>Strigeidida</taxon>
        <taxon>Schistosomatoidea</taxon>
        <taxon>Schistosomatidae</taxon>
        <taxon>Trichobilharzia</taxon>
    </lineage>
</organism>
<keyword evidence="3" id="KW-1185">Reference proteome</keyword>
<sequence>MFSNLKGLVRKEGAHKGARSECGSIDGRVSYSRFLGESERTDADIAFESRISSSSVLSSTQLKSRPSSTRTIHESSDNDKSVNLMKKEEEEEDISPLAKQLNHSRILKSPSPFGIGNSGGGAGAGGGGAAEDSDCGSVISSTFRLSSTTDSSDIQSRYQRVYHLAREYKIKYQQLSEAFKVMESERNNLQQLLASHQAKTSKSVEEVQKKLELDKQYKDELERDFRQLLAEKEEIIKSLRMQCDQQNINKLRSELADSKLSQIALEEQVQCLKAKFFSLTYKNSELLLEKNQLLKSGNHDVDDTTGATTTADDDGGDSHVKVNQSHVTTQSSSIHVDQQNQQQGIDESSKEIQLLSDQLKELQMKLNESEMLKNI</sequence>
<reference evidence="3" key="1">
    <citation type="submission" date="2022-06" db="EMBL/GenBank/DDBJ databases">
        <authorList>
            <person name="Berger JAMES D."/>
            <person name="Berger JAMES D."/>
        </authorList>
    </citation>
    <scope>NUCLEOTIDE SEQUENCE [LARGE SCALE GENOMIC DNA]</scope>
</reference>
<dbReference type="WBParaSite" id="TREG1_31770.1">
    <property type="protein sequence ID" value="TREG1_31770.1"/>
    <property type="gene ID" value="TREG1_31770"/>
</dbReference>
<feature type="region of interest" description="Disordered" evidence="2">
    <location>
        <begin position="56"/>
        <end position="133"/>
    </location>
</feature>
<feature type="compositionally biased region" description="Polar residues" evidence="2">
    <location>
        <begin position="321"/>
        <end position="346"/>
    </location>
</feature>
<feature type="compositionally biased region" description="Gly residues" evidence="2">
    <location>
        <begin position="116"/>
        <end position="129"/>
    </location>
</feature>
<evidence type="ECO:0000256" key="1">
    <source>
        <dbReference type="SAM" id="Coils"/>
    </source>
</evidence>
<dbReference type="Proteomes" id="UP000050795">
    <property type="component" value="Unassembled WGS sequence"/>
</dbReference>
<evidence type="ECO:0000313" key="3">
    <source>
        <dbReference type="Proteomes" id="UP000050795"/>
    </source>
</evidence>
<reference evidence="4" key="2">
    <citation type="submission" date="2023-11" db="UniProtKB">
        <authorList>
            <consortium name="WormBaseParasite"/>
        </authorList>
    </citation>
    <scope>IDENTIFICATION</scope>
</reference>
<evidence type="ECO:0000313" key="4">
    <source>
        <dbReference type="WBParaSite" id="TREG1_31770.1"/>
    </source>
</evidence>
<keyword evidence="1" id="KW-0175">Coiled coil</keyword>
<proteinExistence type="predicted"/>
<feature type="coiled-coil region" evidence="1">
    <location>
        <begin position="165"/>
        <end position="249"/>
    </location>
</feature>
<evidence type="ECO:0000256" key="2">
    <source>
        <dbReference type="SAM" id="MobiDB-lite"/>
    </source>
</evidence>
<dbReference type="AlphaFoldDB" id="A0AA85JRI3"/>